<dbReference type="SUPFAM" id="SSF48498">
    <property type="entry name" value="Tetracyclin repressor-like, C-terminal domain"/>
    <property type="match status" value="1"/>
</dbReference>
<name>A0A512NHF3_9HYPH</name>
<organism evidence="7 8">
    <name type="scientific">Reyranella soli</name>
    <dbReference type="NCBI Taxonomy" id="1230389"/>
    <lineage>
        <taxon>Bacteria</taxon>
        <taxon>Pseudomonadati</taxon>
        <taxon>Pseudomonadota</taxon>
        <taxon>Alphaproteobacteria</taxon>
        <taxon>Hyphomicrobiales</taxon>
        <taxon>Reyranellaceae</taxon>
        <taxon>Reyranella</taxon>
    </lineage>
</organism>
<feature type="DNA-binding region" description="H-T-H motif" evidence="4">
    <location>
        <begin position="25"/>
        <end position="44"/>
    </location>
</feature>
<feature type="region of interest" description="Disordered" evidence="5">
    <location>
        <begin position="170"/>
        <end position="198"/>
    </location>
</feature>
<keyword evidence="3" id="KW-0804">Transcription</keyword>
<dbReference type="EMBL" id="BKAJ01000099">
    <property type="protein sequence ID" value="GEP58388.1"/>
    <property type="molecule type" value="Genomic_DNA"/>
</dbReference>
<protein>
    <submittedName>
        <fullName evidence="7">TetR family transcriptional regulator</fullName>
    </submittedName>
</protein>
<dbReference type="InterPro" id="IPR036271">
    <property type="entry name" value="Tet_transcr_reg_TetR-rel_C_sf"/>
</dbReference>
<evidence type="ECO:0000259" key="6">
    <source>
        <dbReference type="PROSITE" id="PS50977"/>
    </source>
</evidence>
<dbReference type="SUPFAM" id="SSF46689">
    <property type="entry name" value="Homeodomain-like"/>
    <property type="match status" value="1"/>
</dbReference>
<evidence type="ECO:0000256" key="2">
    <source>
        <dbReference type="ARBA" id="ARBA00023125"/>
    </source>
</evidence>
<dbReference type="PANTHER" id="PTHR47506:SF1">
    <property type="entry name" value="HTH-TYPE TRANSCRIPTIONAL REGULATOR YJDC"/>
    <property type="match status" value="1"/>
</dbReference>
<dbReference type="Proteomes" id="UP000321058">
    <property type="component" value="Unassembled WGS sequence"/>
</dbReference>
<dbReference type="AlphaFoldDB" id="A0A512NHF3"/>
<dbReference type="InterPro" id="IPR001647">
    <property type="entry name" value="HTH_TetR"/>
</dbReference>
<dbReference type="GO" id="GO:0003677">
    <property type="term" value="F:DNA binding"/>
    <property type="evidence" value="ECO:0007669"/>
    <property type="project" value="UniProtKB-UniRule"/>
</dbReference>
<proteinExistence type="predicted"/>
<evidence type="ECO:0000256" key="3">
    <source>
        <dbReference type="ARBA" id="ARBA00023163"/>
    </source>
</evidence>
<dbReference type="RefSeq" id="WP_147153567.1">
    <property type="nucleotide sequence ID" value="NZ_BKAJ01000099.1"/>
</dbReference>
<dbReference type="InterPro" id="IPR009057">
    <property type="entry name" value="Homeodomain-like_sf"/>
</dbReference>
<gene>
    <name evidence="7" type="ORF">RSO01_55540</name>
</gene>
<keyword evidence="1" id="KW-0805">Transcription regulation</keyword>
<dbReference type="PROSITE" id="PS50977">
    <property type="entry name" value="HTH_TETR_2"/>
    <property type="match status" value="1"/>
</dbReference>
<evidence type="ECO:0000256" key="4">
    <source>
        <dbReference type="PROSITE-ProRule" id="PRU00335"/>
    </source>
</evidence>
<evidence type="ECO:0000256" key="1">
    <source>
        <dbReference type="ARBA" id="ARBA00023015"/>
    </source>
</evidence>
<dbReference type="PRINTS" id="PR00455">
    <property type="entry name" value="HTHTETR"/>
</dbReference>
<comment type="caution">
    <text evidence="7">The sequence shown here is derived from an EMBL/GenBank/DDBJ whole genome shotgun (WGS) entry which is preliminary data.</text>
</comment>
<keyword evidence="8" id="KW-1185">Reference proteome</keyword>
<feature type="domain" description="HTH tetR-type" evidence="6">
    <location>
        <begin position="2"/>
        <end position="62"/>
    </location>
</feature>
<reference evidence="7 8" key="1">
    <citation type="submission" date="2019-07" db="EMBL/GenBank/DDBJ databases">
        <title>Whole genome shotgun sequence of Reyranella soli NBRC 108950.</title>
        <authorList>
            <person name="Hosoyama A."/>
            <person name="Uohara A."/>
            <person name="Ohji S."/>
            <person name="Ichikawa N."/>
        </authorList>
    </citation>
    <scope>NUCLEOTIDE SEQUENCE [LARGE SCALE GENOMIC DNA]</scope>
    <source>
        <strain evidence="7 8">NBRC 108950</strain>
    </source>
</reference>
<evidence type="ECO:0000256" key="5">
    <source>
        <dbReference type="SAM" id="MobiDB-lite"/>
    </source>
</evidence>
<evidence type="ECO:0000313" key="7">
    <source>
        <dbReference type="EMBL" id="GEP58388.1"/>
    </source>
</evidence>
<keyword evidence="2 4" id="KW-0238">DNA-binding</keyword>
<dbReference type="Pfam" id="PF00440">
    <property type="entry name" value="TetR_N"/>
    <property type="match status" value="1"/>
</dbReference>
<dbReference type="Gene3D" id="1.10.357.10">
    <property type="entry name" value="Tetracycline Repressor, domain 2"/>
    <property type="match status" value="1"/>
</dbReference>
<accession>A0A512NHF3</accession>
<dbReference type="PANTHER" id="PTHR47506">
    <property type="entry name" value="TRANSCRIPTIONAL REGULATORY PROTEIN"/>
    <property type="match status" value="1"/>
</dbReference>
<dbReference type="OrthoDB" id="9809772at2"/>
<evidence type="ECO:0000313" key="8">
    <source>
        <dbReference type="Proteomes" id="UP000321058"/>
    </source>
</evidence>
<sequence length="198" mass="21318">MNDVKTAILDAAERRIQLGGFGGFSFREIATDVGIKSSSVHYHFPTKEDLAAAVIRRWREETSKFVDEALQKEPDPVRVWARAFRGTAQSEGRMCPCTVLGAASQDLPPQVAKEVKAFFQMCLDKLVAEGVAPSAAAELLSTITGALVVANALGDPAAYDRAIGDLLRQRKPVPRRGAHNSAHVRGVHKGTSRRAAGA</sequence>